<dbReference type="eggNOG" id="ENOG502S5U5">
    <property type="taxonomic scope" value="Eukaryota"/>
</dbReference>
<dbReference type="PANTHER" id="PTHR46177:SF1">
    <property type="entry name" value="INTEGRASE CATALYTIC DOMAIN-CONTAINING PROTEIN"/>
    <property type="match status" value="1"/>
</dbReference>
<protein>
    <recommendedName>
        <fullName evidence="1">Integrase core domain-containing protein</fullName>
    </recommendedName>
</protein>
<proteinExistence type="predicted"/>
<dbReference type="PANTHER" id="PTHR46177">
    <property type="entry name" value="INTEGRASE CATALYTIC DOMAIN-CONTAINING PROTEIN"/>
    <property type="match status" value="1"/>
</dbReference>
<feature type="domain" description="Integrase core" evidence="1">
    <location>
        <begin position="153"/>
        <end position="329"/>
    </location>
</feature>
<sequence length="421" mass="48172">MPADTRVRNAHGNNQFGGKVYPLDDHLADILRAYYGSNVTSYGEIQERLQDDHGIKIGRTKLAEYLRALGLSVRKCKLPETVQTQYIVDEMERDRVNANGPRYIKAVLGHSGIHITRSTVSRVMHAYAPQGFVERHPLSHRKTLVRTPLTSVGPHEEWSIDGHDKLVQAGFPVYGIVEKWGGDKLQFNVLVSNRKPKVCLVIYLRCAKAHGGIPVQVTSDHGTETGDIFAHQMALRTTYAPELDVNTIPPYRFTTSPRNITVERQWRPLFQKWGKNILVAYNEGRYSDYYDAGDYMNVQVANWIWFPLVQRELDRYCEMENNRFVRRQEAKLLPLGAKRSEFYRNPGRWGGRPCLIPVPDAELDRLLKNAEEEAYEDMEYVDEEHKALADEVYAVIGKPVITLDTAWLVFKQMIAVISADD</sequence>
<dbReference type="HOGENOM" id="CLU_039761_0_1_1"/>
<dbReference type="STRING" id="743788.S8DVK9"/>
<dbReference type="EMBL" id="KE504212">
    <property type="protein sequence ID" value="EPS95208.1"/>
    <property type="molecule type" value="Genomic_DNA"/>
</dbReference>
<dbReference type="InterPro" id="IPR058913">
    <property type="entry name" value="Integrase_dom_put"/>
</dbReference>
<dbReference type="Proteomes" id="UP000015241">
    <property type="component" value="Unassembled WGS sequence"/>
</dbReference>
<dbReference type="Pfam" id="PF24764">
    <property type="entry name" value="rva_4"/>
    <property type="match status" value="1"/>
</dbReference>
<dbReference type="AlphaFoldDB" id="S8DVK9"/>
<accession>S8DVK9</accession>
<organism evidence="2 3">
    <name type="scientific">Fomitopsis schrenkii</name>
    <name type="common">Brown rot fungus</name>
    <dbReference type="NCBI Taxonomy" id="2126942"/>
    <lineage>
        <taxon>Eukaryota</taxon>
        <taxon>Fungi</taxon>
        <taxon>Dikarya</taxon>
        <taxon>Basidiomycota</taxon>
        <taxon>Agaricomycotina</taxon>
        <taxon>Agaricomycetes</taxon>
        <taxon>Polyporales</taxon>
        <taxon>Fomitopsis</taxon>
    </lineage>
</organism>
<evidence type="ECO:0000313" key="3">
    <source>
        <dbReference type="Proteomes" id="UP000015241"/>
    </source>
</evidence>
<reference evidence="2 3" key="1">
    <citation type="journal article" date="2012" name="Science">
        <title>The Paleozoic origin of enzymatic lignin decomposition reconstructed from 31 fungal genomes.</title>
        <authorList>
            <person name="Floudas D."/>
            <person name="Binder M."/>
            <person name="Riley R."/>
            <person name="Barry K."/>
            <person name="Blanchette R.A."/>
            <person name="Henrissat B."/>
            <person name="Martinez A.T."/>
            <person name="Otillar R."/>
            <person name="Spatafora J.W."/>
            <person name="Yadav J.S."/>
            <person name="Aerts A."/>
            <person name="Benoit I."/>
            <person name="Boyd A."/>
            <person name="Carlson A."/>
            <person name="Copeland A."/>
            <person name="Coutinho P.M."/>
            <person name="de Vries R.P."/>
            <person name="Ferreira P."/>
            <person name="Findley K."/>
            <person name="Foster B."/>
            <person name="Gaskell J."/>
            <person name="Glotzer D."/>
            <person name="Gorecki P."/>
            <person name="Heitman J."/>
            <person name="Hesse C."/>
            <person name="Hori C."/>
            <person name="Igarashi K."/>
            <person name="Jurgens J.A."/>
            <person name="Kallen N."/>
            <person name="Kersten P."/>
            <person name="Kohler A."/>
            <person name="Kuees U."/>
            <person name="Kumar T.K.A."/>
            <person name="Kuo A."/>
            <person name="LaButti K."/>
            <person name="Larrondo L.F."/>
            <person name="Lindquist E."/>
            <person name="Ling A."/>
            <person name="Lombard V."/>
            <person name="Lucas S."/>
            <person name="Lundell T."/>
            <person name="Martin R."/>
            <person name="McLaughlin D.J."/>
            <person name="Morgenstern I."/>
            <person name="Morin E."/>
            <person name="Murat C."/>
            <person name="Nagy L.G."/>
            <person name="Nolan M."/>
            <person name="Ohm R.A."/>
            <person name="Patyshakuliyeva A."/>
            <person name="Rokas A."/>
            <person name="Ruiz-Duenas F.J."/>
            <person name="Sabat G."/>
            <person name="Salamov A."/>
            <person name="Samejima M."/>
            <person name="Schmutz J."/>
            <person name="Slot J.C."/>
            <person name="St John F."/>
            <person name="Stenlid J."/>
            <person name="Sun H."/>
            <person name="Sun S."/>
            <person name="Syed K."/>
            <person name="Tsang A."/>
            <person name="Wiebenga A."/>
            <person name="Young D."/>
            <person name="Pisabarro A."/>
            <person name="Eastwood D.C."/>
            <person name="Martin F."/>
            <person name="Cullen D."/>
            <person name="Grigoriev I.V."/>
            <person name="Hibbett D.S."/>
        </authorList>
    </citation>
    <scope>NUCLEOTIDE SEQUENCE</scope>
    <source>
        <strain evidence="3">FP-58527</strain>
    </source>
</reference>
<dbReference type="InParanoid" id="S8DVK9"/>
<name>S8DVK9_FOMSC</name>
<dbReference type="OrthoDB" id="5392716at2759"/>
<gene>
    <name evidence="2" type="ORF">FOMPIDRAFT_1054375</name>
</gene>
<keyword evidence="3" id="KW-1185">Reference proteome</keyword>
<evidence type="ECO:0000259" key="1">
    <source>
        <dbReference type="Pfam" id="PF24764"/>
    </source>
</evidence>
<evidence type="ECO:0000313" key="2">
    <source>
        <dbReference type="EMBL" id="EPS95208.1"/>
    </source>
</evidence>